<dbReference type="PANTHER" id="PTHR10556:SF28">
    <property type="entry name" value="VERY-LONG-CHAIN ENOYL-COA REDUCTASE"/>
    <property type="match status" value="1"/>
</dbReference>
<keyword evidence="7" id="KW-0443">Lipid metabolism</keyword>
<dbReference type="Proteomes" id="UP001194746">
    <property type="component" value="Unassembled WGS sequence"/>
</dbReference>
<dbReference type="AlphaFoldDB" id="A0AAD4CQE7"/>
<evidence type="ECO:0000256" key="1">
    <source>
        <dbReference type="ARBA" id="ARBA00004141"/>
    </source>
</evidence>
<sequence>MAPVITIYIRPRGPPIQTLPREIRIACNASTEQLYHSLAKTSAFSLNRLRLTTGTNHSLIPNSKKLTLDEARLTDMSTVHAKDLGPQISWRTVFFAEYLGPVFIPALTLFHLRPSPSTPQLLLCALLTTHFIKREYETLFIHRFSNATMPARNLLKNTLYYWLMVANIAYWQLRPGSDVSPPLSLLYPGLALFLFGEVANLNTHRVLRDLRPTGTGERGIPAGFGFGAVTCPNYGFEILAWVGMYLVSGGSWSILLPTVVGGVQMAIWARKKEWRYREEFGRRYRGKRFVMIPGVV</sequence>
<dbReference type="GO" id="GO:0016020">
    <property type="term" value="C:membrane"/>
    <property type="evidence" value="ECO:0007669"/>
    <property type="project" value="UniProtKB-SubCell"/>
</dbReference>
<evidence type="ECO:0000256" key="8">
    <source>
        <dbReference type="ARBA" id="ARBA00023136"/>
    </source>
</evidence>
<dbReference type="InterPro" id="IPR001104">
    <property type="entry name" value="3-oxo-5_a-steroid_4-DH_C"/>
</dbReference>
<proteinExistence type="inferred from homology"/>
<evidence type="ECO:0000256" key="6">
    <source>
        <dbReference type="ARBA" id="ARBA00023002"/>
    </source>
</evidence>
<keyword evidence="3" id="KW-0444">Lipid biosynthesis</keyword>
<keyword evidence="6" id="KW-0560">Oxidoreductase</keyword>
<keyword evidence="8 9" id="KW-0472">Membrane</keyword>
<feature type="domain" description="3-oxo-5-alpha-steroid 4-dehydrogenase C-terminal" evidence="10">
    <location>
        <begin position="148"/>
        <end position="295"/>
    </location>
</feature>
<keyword evidence="5 9" id="KW-1133">Transmembrane helix</keyword>
<dbReference type="InterPro" id="IPR039357">
    <property type="entry name" value="SRD5A/TECR"/>
</dbReference>
<evidence type="ECO:0000256" key="5">
    <source>
        <dbReference type="ARBA" id="ARBA00022989"/>
    </source>
</evidence>
<reference evidence="11" key="1">
    <citation type="journal article" date="2019" name="Beilstein J. Org. Chem.">
        <title>Nanangenines: drimane sesquiterpenoids as the dominant metabolite cohort of a novel Australian fungus, Aspergillus nanangensis.</title>
        <authorList>
            <person name="Lacey H.J."/>
            <person name="Gilchrist C.L.M."/>
            <person name="Crombie A."/>
            <person name="Kalaitzis J.A."/>
            <person name="Vuong D."/>
            <person name="Rutledge P.J."/>
            <person name="Turner P."/>
            <person name="Pitt J.I."/>
            <person name="Lacey E."/>
            <person name="Chooi Y.H."/>
            <person name="Piggott A.M."/>
        </authorList>
    </citation>
    <scope>NUCLEOTIDE SEQUENCE</scope>
    <source>
        <strain evidence="11">MST-FP2251</strain>
    </source>
</reference>
<keyword evidence="12" id="KW-1185">Reference proteome</keyword>
<evidence type="ECO:0000256" key="4">
    <source>
        <dbReference type="ARBA" id="ARBA00022692"/>
    </source>
</evidence>
<organism evidence="11 12">
    <name type="scientific">Aspergillus nanangensis</name>
    <dbReference type="NCBI Taxonomy" id="2582783"/>
    <lineage>
        <taxon>Eukaryota</taxon>
        <taxon>Fungi</taxon>
        <taxon>Dikarya</taxon>
        <taxon>Ascomycota</taxon>
        <taxon>Pezizomycotina</taxon>
        <taxon>Eurotiomycetes</taxon>
        <taxon>Eurotiomycetidae</taxon>
        <taxon>Eurotiales</taxon>
        <taxon>Aspergillaceae</taxon>
        <taxon>Aspergillus</taxon>
        <taxon>Aspergillus subgen. Circumdati</taxon>
    </lineage>
</organism>
<dbReference type="GO" id="GO:0042761">
    <property type="term" value="P:very long-chain fatty acid biosynthetic process"/>
    <property type="evidence" value="ECO:0007669"/>
    <property type="project" value="TreeGrafter"/>
</dbReference>
<name>A0AAD4CQE7_ASPNN</name>
<evidence type="ECO:0000313" key="12">
    <source>
        <dbReference type="Proteomes" id="UP001194746"/>
    </source>
</evidence>
<dbReference type="GO" id="GO:0016627">
    <property type="term" value="F:oxidoreductase activity, acting on the CH-CH group of donors"/>
    <property type="evidence" value="ECO:0007669"/>
    <property type="project" value="InterPro"/>
</dbReference>
<dbReference type="EMBL" id="VCAU01000024">
    <property type="protein sequence ID" value="KAF9890775.1"/>
    <property type="molecule type" value="Genomic_DNA"/>
</dbReference>
<keyword evidence="4 9" id="KW-0812">Transmembrane</keyword>
<evidence type="ECO:0000313" key="11">
    <source>
        <dbReference type="EMBL" id="KAF9890775.1"/>
    </source>
</evidence>
<dbReference type="PANTHER" id="PTHR10556">
    <property type="entry name" value="3-OXO-5-ALPHA-STEROID 4-DEHYDROGENASE"/>
    <property type="match status" value="1"/>
</dbReference>
<gene>
    <name evidence="11" type="primary">TSC13_1</name>
    <name evidence="11" type="ORF">FE257_005644</name>
</gene>
<feature type="transmembrane region" description="Helical" evidence="9">
    <location>
        <begin position="252"/>
        <end position="269"/>
    </location>
</feature>
<dbReference type="Gene3D" id="1.20.120.1630">
    <property type="match status" value="1"/>
</dbReference>
<evidence type="ECO:0000256" key="7">
    <source>
        <dbReference type="ARBA" id="ARBA00023098"/>
    </source>
</evidence>
<evidence type="ECO:0000256" key="3">
    <source>
        <dbReference type="ARBA" id="ARBA00022516"/>
    </source>
</evidence>
<evidence type="ECO:0000256" key="2">
    <source>
        <dbReference type="ARBA" id="ARBA00007742"/>
    </source>
</evidence>
<protein>
    <submittedName>
        <fullName evidence="11">3-oxo-5a-steroid 4- dehydrogenase</fullName>
    </submittedName>
</protein>
<comment type="caution">
    <text evidence="11">The sequence shown here is derived from an EMBL/GenBank/DDBJ whole genome shotgun (WGS) entry which is preliminary data.</text>
</comment>
<comment type="subcellular location">
    <subcellularLocation>
        <location evidence="1">Membrane</location>
        <topology evidence="1">Multi-pass membrane protein</topology>
    </subcellularLocation>
</comment>
<dbReference type="Pfam" id="PF02544">
    <property type="entry name" value="Steroid_dh"/>
    <property type="match status" value="1"/>
</dbReference>
<dbReference type="PROSITE" id="PS50244">
    <property type="entry name" value="S5A_REDUCTASE"/>
    <property type="match status" value="1"/>
</dbReference>
<reference evidence="11" key="2">
    <citation type="submission" date="2020-02" db="EMBL/GenBank/DDBJ databases">
        <authorList>
            <person name="Gilchrist C.L.M."/>
            <person name="Chooi Y.-H."/>
        </authorList>
    </citation>
    <scope>NUCLEOTIDE SEQUENCE</scope>
    <source>
        <strain evidence="11">MST-FP2251</strain>
    </source>
</reference>
<accession>A0AAD4CQE7</accession>
<evidence type="ECO:0000256" key="9">
    <source>
        <dbReference type="SAM" id="Phobius"/>
    </source>
</evidence>
<evidence type="ECO:0000259" key="10">
    <source>
        <dbReference type="Pfam" id="PF02544"/>
    </source>
</evidence>
<comment type="similarity">
    <text evidence="2">Belongs to the steroid 5-alpha reductase family.</text>
</comment>